<organism evidence="1 2">
    <name type="scientific">Clostridium cadaveris</name>
    <dbReference type="NCBI Taxonomy" id="1529"/>
    <lineage>
        <taxon>Bacteria</taxon>
        <taxon>Bacillati</taxon>
        <taxon>Bacillota</taxon>
        <taxon>Clostridia</taxon>
        <taxon>Eubacteriales</taxon>
        <taxon>Clostridiaceae</taxon>
        <taxon>Clostridium</taxon>
    </lineage>
</organism>
<comment type="caution">
    <text evidence="1">The sequence shown here is derived from an EMBL/GenBank/DDBJ whole genome shotgun (WGS) entry which is preliminary data.</text>
</comment>
<dbReference type="AlphaFoldDB" id="A0A316MFZ5"/>
<gene>
    <name evidence="1" type="ORF">DBY38_01660</name>
</gene>
<evidence type="ECO:0000313" key="1">
    <source>
        <dbReference type="EMBL" id="PWL55453.1"/>
    </source>
</evidence>
<protein>
    <recommendedName>
        <fullName evidence="3">DUF4868 domain-containing protein</fullName>
    </recommendedName>
</protein>
<reference evidence="1 2" key="1">
    <citation type="submission" date="2018-03" db="EMBL/GenBank/DDBJ databases">
        <title>The uncultured portion of the human microbiome is neutrally assembled.</title>
        <authorList>
            <person name="Jeraldo P."/>
            <person name="Boardman L."/>
            <person name="White B.A."/>
            <person name="Nelson H."/>
            <person name="Goldenfeld N."/>
            <person name="Chia N."/>
        </authorList>
    </citation>
    <scope>NUCLEOTIDE SEQUENCE [LARGE SCALE GENOMIC DNA]</scope>
    <source>
        <strain evidence="1">CIM:MAG 903</strain>
    </source>
</reference>
<dbReference type="RefSeq" id="WP_346941026.1">
    <property type="nucleotide sequence ID" value="NZ_JBKWKS010000012.1"/>
</dbReference>
<sequence length="343" mass="39911">MDKSDVQNLITPFLNSIDTNTIDAAEMFAFKSKNISDSSNQYLNLDYEFYNTNMSKDKVANTLKAIFNIFIKNYINNESKVFQPYDIHNPKHIIDYINLTSLDFTNSTIMSGNSPNLESNNYKVQYLLHKLDNNQKSVQSKNDYKNFKHSLLKLTCNNKSIIVINKVTPIYKPKGLMFLIDGEISTGQVDYTLIEKNIFKLPLFPHILIVEDKCFLIQPDVESIFGFEKYNKKIRDNTLNKLKQELTLTDTDYKLISEFSLKGRNYDKFSTFNENRYNKIKNKDTSTMTLLKEKLRIPVDDSNNVNISNAEEAEKFVLFLCNCILRDIEDEDILYMSEKSKPL</sequence>
<accession>A0A316MFZ5</accession>
<name>A0A316MFZ5_9CLOT</name>
<dbReference type="Proteomes" id="UP000246114">
    <property type="component" value="Unassembled WGS sequence"/>
</dbReference>
<evidence type="ECO:0000313" key="2">
    <source>
        <dbReference type="Proteomes" id="UP000246114"/>
    </source>
</evidence>
<dbReference type="EMBL" id="QAMZ01000006">
    <property type="protein sequence ID" value="PWL55453.1"/>
    <property type="molecule type" value="Genomic_DNA"/>
</dbReference>
<proteinExistence type="predicted"/>
<evidence type="ECO:0008006" key="3">
    <source>
        <dbReference type="Google" id="ProtNLM"/>
    </source>
</evidence>